<dbReference type="GO" id="GO:0000922">
    <property type="term" value="C:spindle pole"/>
    <property type="evidence" value="ECO:0007669"/>
    <property type="project" value="UniProtKB-SubCell"/>
</dbReference>
<keyword evidence="5" id="KW-0547">Nucleotide-binding</keyword>
<dbReference type="InterPro" id="IPR000719">
    <property type="entry name" value="Prot_kinase_dom"/>
</dbReference>
<dbReference type="InterPro" id="IPR039448">
    <property type="entry name" value="Beta_helix"/>
</dbReference>
<dbReference type="GO" id="GO:0005813">
    <property type="term" value="C:centrosome"/>
    <property type="evidence" value="ECO:0007669"/>
    <property type="project" value="UniProtKB-SubCell"/>
</dbReference>
<dbReference type="Pfam" id="PF13229">
    <property type="entry name" value="Beta_helix"/>
    <property type="match status" value="1"/>
</dbReference>
<dbReference type="Gene3D" id="3.30.200.20">
    <property type="entry name" value="Phosphorylase Kinase, domain 1"/>
    <property type="match status" value="1"/>
</dbReference>
<proteinExistence type="inferred from homology"/>
<protein>
    <submittedName>
        <fullName evidence="12">Serine/threonine-protein kinase PrkC</fullName>
        <ecNumber evidence="12">2.7.11.1</ecNumber>
    </submittedName>
</protein>
<dbReference type="Gene3D" id="2.130.10.10">
    <property type="entry name" value="YVTN repeat-like/Quinoprotein amine dehydrogenase"/>
    <property type="match status" value="3"/>
</dbReference>
<comment type="subcellular location">
    <subcellularLocation>
        <location evidence="1">Cytoplasm</location>
        <location evidence="1">Cytoskeleton</location>
        <location evidence="1">Microtubule organizing center</location>
        <location evidence="1">Centrosome</location>
    </subcellularLocation>
    <subcellularLocation>
        <location evidence="2">Cytoplasm</location>
        <location evidence="2">Cytoskeleton</location>
        <location evidence="2">Spindle pole</location>
    </subcellularLocation>
</comment>
<dbReference type="PANTHER" id="PTHR43289">
    <property type="entry name" value="MITOGEN-ACTIVATED PROTEIN KINASE KINASE KINASE 20-RELATED"/>
    <property type="match status" value="1"/>
</dbReference>
<dbReference type="InterPro" id="IPR011050">
    <property type="entry name" value="Pectin_lyase_fold/virulence"/>
</dbReference>
<feature type="region of interest" description="Disordered" evidence="10">
    <location>
        <begin position="1682"/>
        <end position="1703"/>
    </location>
</feature>
<organism evidence="12 13">
    <name type="scientific">Rubripirellula tenax</name>
    <dbReference type="NCBI Taxonomy" id="2528015"/>
    <lineage>
        <taxon>Bacteria</taxon>
        <taxon>Pseudomonadati</taxon>
        <taxon>Planctomycetota</taxon>
        <taxon>Planctomycetia</taxon>
        <taxon>Pirellulales</taxon>
        <taxon>Pirellulaceae</taxon>
        <taxon>Rubripirellula</taxon>
    </lineage>
</organism>
<evidence type="ECO:0000256" key="1">
    <source>
        <dbReference type="ARBA" id="ARBA00004300"/>
    </source>
</evidence>
<dbReference type="InterPro" id="IPR036322">
    <property type="entry name" value="WD40_repeat_dom_sf"/>
</dbReference>
<evidence type="ECO:0000256" key="8">
    <source>
        <dbReference type="ARBA" id="ARBA00023212"/>
    </source>
</evidence>
<evidence type="ECO:0000256" key="5">
    <source>
        <dbReference type="ARBA" id="ARBA00022741"/>
    </source>
</evidence>
<dbReference type="InterPro" id="IPR001680">
    <property type="entry name" value="WD40_rpt"/>
</dbReference>
<dbReference type="GO" id="GO:0005524">
    <property type="term" value="F:ATP binding"/>
    <property type="evidence" value="ECO:0007669"/>
    <property type="project" value="UniProtKB-KW"/>
</dbReference>
<feature type="repeat" description="WD" evidence="9">
    <location>
        <begin position="1045"/>
        <end position="1079"/>
    </location>
</feature>
<feature type="domain" description="Protein kinase" evidence="11">
    <location>
        <begin position="100"/>
        <end position="414"/>
    </location>
</feature>
<dbReference type="Gene3D" id="1.25.40.10">
    <property type="entry name" value="Tetratricopeptide repeat domain"/>
    <property type="match status" value="1"/>
</dbReference>
<keyword evidence="8" id="KW-0963">Cytoplasm</keyword>
<keyword evidence="4 12" id="KW-0808">Transferase</keyword>
<sequence>MTDPGPEDADSDRSLDVDVLVDEIADEFLLAVRSGTILDIDAFVASHPTVIANPAIEVPLRRMLETLRLLHGLGAESFAAGKPAEPLPEQEFGLPEIADYRLLRVAGRGGMGVVYEAMQLSLSRKVALKVLPEHSFGNANSLARFQLEARSAAGLHHTNIVPVFEVGNDGRHCFYAMQFIEGHSLDEVIRQLREIRDNDESKSRHGLPEEAEPTVAEVAKTFGDEIIKPQLLASSTTTSSATTSVSQQSKPFFRNIARIGRQIADGLGHAHQRGIVHRDIKPSNIILDPQGVAWITDFGLAKTDDVDLTRDGDVVGTLRYMSPERFAGTCDACSDVYSLGVTLYEMLALQSPFAGHDRLSLISAIQEVGPPSLRSLNTRVPRDLQTIVEKAMEKEPRRRYRTAAAMADDLERFLDGRPIRARRVGAAERLWLWSNNNASLASSIAAIALLLVCGAIGSTFAAFHFRAQERAQAQLAMEKTAESQRANRQRDAANQNAYFADIRQSYQDWENGDVRRMQTALRRYVPKQDEQPKQDEKDIRGWEWHYLLSLSNQSETMLTNFEGFFHQLQWSADGTRLFGCGSQGGLFIWDHQGELIKKIEMPGIQRFALSHDDSEVATVRGDSDLRFWNTQTCELVQTIRVAGGDAVLSTVGWGKFPNLITVGSAPTAKNPAGEFFALERFTQFILQHQDGNQTRANWMLARPQGDAIAVGGPKMGVTIVFAGCEMQTQIDVQVLNSFNDLSCLCWHPDGRRIAVGNVSIGISLFEVNRGERLPKLLFRTSDLTTADAVTFSPDGKQMIVGNRAGRVDVYDLESREKIVSYRGHMKNVLAVAAHPSGKLIASSGDDGAIRFWTPNNDLVPMPANASLDQEGVSPDGRWRWVQQDHNVSVLDAQTGQLMASLSPKEGPVQAKWFPKVDRAVFFEEKQYGDDGQIVFDTRSWDLIGQAGAFSETKPQIDSRGDFVVSSVKGVVSLFSGRTGDIKSFLVDANVVKAKSGSIESAHVGVSLSPTGDRFVTASGGEFKLWDTQACKELAHFYGHDPGELIQRVCWSNQDGLIATGGSDQTIIIWDADQQTRLQTLRGLQDAPSKIIFGFNEDDSRFMSADSQSVKVWDVPTGRELLSMPLNAESKSVFEKFSVVQTSAAILPSLTNPEPTALAAGSAHGLSGYARLAPSAHKNGDGDLAPFAALAKVESLETNLPTNDEFSHQKMHGLARDLVCDPQRKTHDPERGLAISEQAIQKNPGDPDYLLVHALAQYRIGNFDAAQRSLQTAADLGLTDLVTARSLAALCQLANNQPIENLSLDLAKSVQTKTSAPNPALLPIVRESADAIYRHRRSIAKIETGSSEARIVVNDLGDDFYLPDDDRVSLREAVIAVAEGGTIEFSVTGTIELRMGPIHIDKSVTIVGPGWKELSLSGSDAHRLLIIDDGEAQNRATVSISGMRLTAGFSDQPVHVQTNPSIISVYESLSLADCRVDNNHVITASGNMLYAASDSVLEVVRCAFEQNSANEGTAIGAYGALEASIDSCSFIGNKRVDGNSGDANVILCSGSMKIVNSTFANNRSRDRGAVGGTKRGCNLQIQNCTFTDNRGGGLYCNQQPAGPFSGQVNVTNCLFSGNIDVDGKPMDVRTISDFKATISHSIIGSGEGMYIDGGNNLTGVDPLLGPLADNGGPTKTRALLKDSPAIDAGSNNDLPTDQRGQAIQGTRDIGAFEFQDQ</sequence>
<evidence type="ECO:0000256" key="2">
    <source>
        <dbReference type="ARBA" id="ARBA00004647"/>
    </source>
</evidence>
<evidence type="ECO:0000259" key="11">
    <source>
        <dbReference type="PROSITE" id="PS50011"/>
    </source>
</evidence>
<evidence type="ECO:0000256" key="7">
    <source>
        <dbReference type="ARBA" id="ARBA00022840"/>
    </source>
</evidence>
<keyword evidence="13" id="KW-1185">Reference proteome</keyword>
<dbReference type="PROSITE" id="PS50082">
    <property type="entry name" value="WD_REPEATS_2"/>
    <property type="match status" value="2"/>
</dbReference>
<feature type="repeat" description="WD" evidence="9">
    <location>
        <begin position="821"/>
        <end position="852"/>
    </location>
</feature>
<comment type="similarity">
    <text evidence="3">Belongs to the protein kinase superfamily. NEK Ser/Thr protein kinase family. NIMA subfamily.</text>
</comment>
<comment type="caution">
    <text evidence="12">The sequence shown here is derived from an EMBL/GenBank/DDBJ whole genome shotgun (WGS) entry which is preliminary data.</text>
</comment>
<dbReference type="InterPro" id="IPR008271">
    <property type="entry name" value="Ser/Thr_kinase_AS"/>
</dbReference>
<dbReference type="PROSITE" id="PS50011">
    <property type="entry name" value="PROTEIN_KINASE_DOM"/>
    <property type="match status" value="1"/>
</dbReference>
<dbReference type="SUPFAM" id="SSF48452">
    <property type="entry name" value="TPR-like"/>
    <property type="match status" value="1"/>
</dbReference>
<dbReference type="OrthoDB" id="500858at2"/>
<evidence type="ECO:0000256" key="10">
    <source>
        <dbReference type="SAM" id="MobiDB-lite"/>
    </source>
</evidence>
<dbReference type="SUPFAM" id="SSF50978">
    <property type="entry name" value="WD40 repeat-like"/>
    <property type="match status" value="1"/>
</dbReference>
<dbReference type="Pfam" id="PF07714">
    <property type="entry name" value="PK_Tyr_Ser-Thr"/>
    <property type="match status" value="1"/>
</dbReference>
<dbReference type="NCBIfam" id="NF041518">
    <property type="entry name" value="choice_anch_Q"/>
    <property type="match status" value="1"/>
</dbReference>
<dbReference type="InterPro" id="IPR012334">
    <property type="entry name" value="Pectin_lyas_fold"/>
</dbReference>
<evidence type="ECO:0000313" key="13">
    <source>
        <dbReference type="Proteomes" id="UP000318288"/>
    </source>
</evidence>
<evidence type="ECO:0000313" key="12">
    <source>
        <dbReference type="EMBL" id="TWU50667.1"/>
    </source>
</evidence>
<name>A0A5C6ERI0_9BACT</name>
<dbReference type="SUPFAM" id="SSF51126">
    <property type="entry name" value="Pectin lyase-like"/>
    <property type="match status" value="1"/>
</dbReference>
<dbReference type="SUPFAM" id="SSF56112">
    <property type="entry name" value="Protein kinase-like (PK-like)"/>
    <property type="match status" value="1"/>
</dbReference>
<dbReference type="PROSITE" id="PS00108">
    <property type="entry name" value="PROTEIN_KINASE_ST"/>
    <property type="match status" value="1"/>
</dbReference>
<accession>A0A5C6ERI0</accession>
<dbReference type="Pfam" id="PF00400">
    <property type="entry name" value="WD40"/>
    <property type="match status" value="2"/>
</dbReference>
<dbReference type="InterPro" id="IPR011044">
    <property type="entry name" value="Quino_amine_DH_bsu"/>
</dbReference>
<dbReference type="GO" id="GO:0004674">
    <property type="term" value="F:protein serine/threonine kinase activity"/>
    <property type="evidence" value="ECO:0007669"/>
    <property type="project" value="UniProtKB-EC"/>
</dbReference>
<dbReference type="PANTHER" id="PTHR43289:SF34">
    <property type="entry name" value="SERINE_THREONINE-PROTEIN KINASE YBDM-RELATED"/>
    <property type="match status" value="1"/>
</dbReference>
<dbReference type="InterPro" id="IPR011990">
    <property type="entry name" value="TPR-like_helical_dom_sf"/>
</dbReference>
<dbReference type="SMART" id="SM00220">
    <property type="entry name" value="S_TKc"/>
    <property type="match status" value="1"/>
</dbReference>
<dbReference type="RefSeq" id="WP_146459366.1">
    <property type="nucleotide sequence ID" value="NZ_SJPW01000005.1"/>
</dbReference>
<evidence type="ECO:0000256" key="9">
    <source>
        <dbReference type="PROSITE-ProRule" id="PRU00221"/>
    </source>
</evidence>
<dbReference type="SUPFAM" id="SSF50969">
    <property type="entry name" value="YVTN repeat-like/Quinoprotein amine dehydrogenase"/>
    <property type="match status" value="1"/>
</dbReference>
<reference evidence="12 13" key="1">
    <citation type="submission" date="2019-02" db="EMBL/GenBank/DDBJ databases">
        <title>Deep-cultivation of Planctomycetes and their phenomic and genomic characterization uncovers novel biology.</title>
        <authorList>
            <person name="Wiegand S."/>
            <person name="Jogler M."/>
            <person name="Boedeker C."/>
            <person name="Pinto D."/>
            <person name="Vollmers J."/>
            <person name="Rivas-Marin E."/>
            <person name="Kohn T."/>
            <person name="Peeters S.H."/>
            <person name="Heuer A."/>
            <person name="Rast P."/>
            <person name="Oberbeckmann S."/>
            <person name="Bunk B."/>
            <person name="Jeske O."/>
            <person name="Meyerdierks A."/>
            <person name="Storesund J.E."/>
            <person name="Kallscheuer N."/>
            <person name="Luecker S."/>
            <person name="Lage O.M."/>
            <person name="Pohl T."/>
            <person name="Merkel B.J."/>
            <person name="Hornburger P."/>
            <person name="Mueller R.-W."/>
            <person name="Bruemmer F."/>
            <person name="Labrenz M."/>
            <person name="Spormann A.M."/>
            <person name="Op Den Camp H."/>
            <person name="Overmann J."/>
            <person name="Amann R."/>
            <person name="Jetten M.S.M."/>
            <person name="Mascher T."/>
            <person name="Medema M.H."/>
            <person name="Devos D.P."/>
            <person name="Kaster A.-K."/>
            <person name="Ovreas L."/>
            <person name="Rohde M."/>
            <person name="Galperin M.Y."/>
            <person name="Jogler C."/>
        </authorList>
    </citation>
    <scope>NUCLEOTIDE SEQUENCE [LARGE SCALE GENOMIC DNA]</scope>
    <source>
        <strain evidence="12 13">Poly51</strain>
    </source>
</reference>
<keyword evidence="6 12" id="KW-0418">Kinase</keyword>
<dbReference type="Gene3D" id="2.160.20.10">
    <property type="entry name" value="Single-stranded right-handed beta-helix, Pectin lyase-like"/>
    <property type="match status" value="1"/>
</dbReference>
<dbReference type="InterPro" id="IPR059226">
    <property type="entry name" value="Choice_anch_Q_dom"/>
</dbReference>
<gene>
    <name evidence="12" type="primary">prkC_21</name>
    <name evidence="12" type="ORF">Poly51_39600</name>
</gene>
<evidence type="ECO:0000256" key="4">
    <source>
        <dbReference type="ARBA" id="ARBA00022679"/>
    </source>
</evidence>
<dbReference type="Proteomes" id="UP000318288">
    <property type="component" value="Unassembled WGS sequence"/>
</dbReference>
<dbReference type="CDD" id="cd14014">
    <property type="entry name" value="STKc_PknB_like"/>
    <property type="match status" value="1"/>
</dbReference>
<dbReference type="InterPro" id="IPR015943">
    <property type="entry name" value="WD40/YVTN_repeat-like_dom_sf"/>
</dbReference>
<evidence type="ECO:0000256" key="3">
    <source>
        <dbReference type="ARBA" id="ARBA00010886"/>
    </source>
</evidence>
<dbReference type="InterPro" id="IPR001245">
    <property type="entry name" value="Ser-Thr/Tyr_kinase_cat_dom"/>
</dbReference>
<keyword evidence="9" id="KW-0853">WD repeat</keyword>
<evidence type="ECO:0000256" key="6">
    <source>
        <dbReference type="ARBA" id="ARBA00022777"/>
    </source>
</evidence>
<dbReference type="SMART" id="SM00320">
    <property type="entry name" value="WD40"/>
    <property type="match status" value="8"/>
</dbReference>
<dbReference type="Gene3D" id="1.10.510.10">
    <property type="entry name" value="Transferase(Phosphotransferase) domain 1"/>
    <property type="match status" value="1"/>
</dbReference>
<dbReference type="EC" id="2.7.11.1" evidence="12"/>
<feature type="compositionally biased region" description="Polar residues" evidence="10">
    <location>
        <begin position="1688"/>
        <end position="1703"/>
    </location>
</feature>
<dbReference type="InterPro" id="IPR011009">
    <property type="entry name" value="Kinase-like_dom_sf"/>
</dbReference>
<dbReference type="EMBL" id="SJPW01000005">
    <property type="protein sequence ID" value="TWU50667.1"/>
    <property type="molecule type" value="Genomic_DNA"/>
</dbReference>
<dbReference type="PROSITE" id="PS50294">
    <property type="entry name" value="WD_REPEATS_REGION"/>
    <property type="match status" value="1"/>
</dbReference>
<keyword evidence="8" id="KW-0206">Cytoskeleton</keyword>
<keyword evidence="7" id="KW-0067">ATP-binding</keyword>